<feature type="region of interest" description="Disordered" evidence="7">
    <location>
        <begin position="551"/>
        <end position="576"/>
    </location>
</feature>
<keyword evidence="6 8" id="KW-0472">Membrane</keyword>
<feature type="region of interest" description="Disordered" evidence="7">
    <location>
        <begin position="613"/>
        <end position="653"/>
    </location>
</feature>
<evidence type="ECO:0000256" key="7">
    <source>
        <dbReference type="SAM" id="MobiDB-lite"/>
    </source>
</evidence>
<protein>
    <recommendedName>
        <fullName evidence="2">chitin synthase</fullName>
        <ecNumber evidence="2">2.4.1.16</ecNumber>
    </recommendedName>
</protein>
<evidence type="ECO:0000256" key="8">
    <source>
        <dbReference type="SAM" id="Phobius"/>
    </source>
</evidence>
<dbReference type="EMBL" id="JAWDGP010007208">
    <property type="protein sequence ID" value="KAK3728089.1"/>
    <property type="molecule type" value="Genomic_DNA"/>
</dbReference>
<dbReference type="EC" id="2.4.1.16" evidence="2"/>
<dbReference type="SUPFAM" id="SSF53448">
    <property type="entry name" value="Nucleotide-diphospho-sugar transferases"/>
    <property type="match status" value="1"/>
</dbReference>
<dbReference type="GO" id="GO:0016020">
    <property type="term" value="C:membrane"/>
    <property type="evidence" value="ECO:0007669"/>
    <property type="project" value="UniProtKB-SubCell"/>
</dbReference>
<feature type="transmembrane region" description="Helical" evidence="8">
    <location>
        <begin position="1197"/>
        <end position="1216"/>
    </location>
</feature>
<feature type="compositionally biased region" description="Low complexity" evidence="7">
    <location>
        <begin position="626"/>
        <end position="642"/>
    </location>
</feature>
<dbReference type="InterPro" id="IPR029044">
    <property type="entry name" value="Nucleotide-diphossugar_trans"/>
</dbReference>
<feature type="transmembrane region" description="Helical" evidence="8">
    <location>
        <begin position="973"/>
        <end position="990"/>
    </location>
</feature>
<feature type="transmembrane region" description="Helical" evidence="8">
    <location>
        <begin position="191"/>
        <end position="208"/>
    </location>
</feature>
<feature type="transmembrane region" description="Helical" evidence="8">
    <location>
        <begin position="46"/>
        <end position="66"/>
    </location>
</feature>
<reference evidence="9" key="1">
    <citation type="journal article" date="2023" name="G3 (Bethesda)">
        <title>A reference genome for the long-term kleptoplast-retaining sea slug Elysia crispata morphotype clarki.</title>
        <authorList>
            <person name="Eastman K.E."/>
            <person name="Pendleton A.L."/>
            <person name="Shaikh M.A."/>
            <person name="Suttiyut T."/>
            <person name="Ogas R."/>
            <person name="Tomko P."/>
            <person name="Gavelis G."/>
            <person name="Widhalm J.R."/>
            <person name="Wisecaver J.H."/>
        </authorList>
    </citation>
    <scope>NUCLEOTIDE SEQUENCE</scope>
    <source>
        <strain evidence="9">ECLA1</strain>
    </source>
</reference>
<evidence type="ECO:0000313" key="10">
    <source>
        <dbReference type="Proteomes" id="UP001283361"/>
    </source>
</evidence>
<evidence type="ECO:0000256" key="5">
    <source>
        <dbReference type="ARBA" id="ARBA00022989"/>
    </source>
</evidence>
<dbReference type="GO" id="GO:0006031">
    <property type="term" value="P:chitin biosynthetic process"/>
    <property type="evidence" value="ECO:0007669"/>
    <property type="project" value="TreeGrafter"/>
</dbReference>
<feature type="transmembrane region" description="Helical" evidence="8">
    <location>
        <begin position="108"/>
        <end position="132"/>
    </location>
</feature>
<evidence type="ECO:0000256" key="4">
    <source>
        <dbReference type="ARBA" id="ARBA00022692"/>
    </source>
</evidence>
<dbReference type="GO" id="GO:0004100">
    <property type="term" value="F:chitin synthase activity"/>
    <property type="evidence" value="ECO:0007669"/>
    <property type="project" value="UniProtKB-EC"/>
</dbReference>
<feature type="transmembrane region" description="Helical" evidence="8">
    <location>
        <begin position="935"/>
        <end position="961"/>
    </location>
</feature>
<dbReference type="Proteomes" id="UP001283361">
    <property type="component" value="Unassembled WGS sequence"/>
</dbReference>
<feature type="transmembrane region" description="Helical" evidence="8">
    <location>
        <begin position="1228"/>
        <end position="1252"/>
    </location>
</feature>
<accession>A0AAE0Y035</accession>
<feature type="transmembrane region" description="Helical" evidence="8">
    <location>
        <begin position="78"/>
        <end position="102"/>
    </location>
</feature>
<feature type="transmembrane region" description="Helical" evidence="8">
    <location>
        <begin position="1067"/>
        <end position="1090"/>
    </location>
</feature>
<keyword evidence="10" id="KW-1185">Reference proteome</keyword>
<feature type="transmembrane region" description="Helical" evidence="8">
    <location>
        <begin position="313"/>
        <end position="331"/>
    </location>
</feature>
<dbReference type="InterPro" id="IPR004835">
    <property type="entry name" value="Chitin_synth"/>
</dbReference>
<feature type="transmembrane region" description="Helical" evidence="8">
    <location>
        <begin position="7"/>
        <end position="26"/>
    </location>
</feature>
<proteinExistence type="predicted"/>
<feature type="transmembrane region" description="Helical" evidence="8">
    <location>
        <begin position="1044"/>
        <end position="1061"/>
    </location>
</feature>
<keyword evidence="5 8" id="KW-1133">Transmembrane helix</keyword>
<feature type="transmembrane region" description="Helical" evidence="8">
    <location>
        <begin position="1002"/>
        <end position="1023"/>
    </location>
</feature>
<dbReference type="PANTHER" id="PTHR22914">
    <property type="entry name" value="CHITIN SYNTHASE"/>
    <property type="match status" value="1"/>
</dbReference>
<comment type="caution">
    <text evidence="9">The sequence shown here is derived from an EMBL/GenBank/DDBJ whole genome shotgun (WGS) entry which is preliminary data.</text>
</comment>
<evidence type="ECO:0000256" key="6">
    <source>
        <dbReference type="ARBA" id="ARBA00023136"/>
    </source>
</evidence>
<feature type="compositionally biased region" description="Polar residues" evidence="7">
    <location>
        <begin position="615"/>
        <end position="624"/>
    </location>
</feature>
<organism evidence="9 10">
    <name type="scientific">Elysia crispata</name>
    <name type="common">lettuce slug</name>
    <dbReference type="NCBI Taxonomy" id="231223"/>
    <lineage>
        <taxon>Eukaryota</taxon>
        <taxon>Metazoa</taxon>
        <taxon>Spiralia</taxon>
        <taxon>Lophotrochozoa</taxon>
        <taxon>Mollusca</taxon>
        <taxon>Gastropoda</taxon>
        <taxon>Heterobranchia</taxon>
        <taxon>Euthyneura</taxon>
        <taxon>Panpulmonata</taxon>
        <taxon>Sacoglossa</taxon>
        <taxon>Placobranchoidea</taxon>
        <taxon>Plakobranchidae</taxon>
        <taxon>Elysia</taxon>
    </lineage>
</organism>
<gene>
    <name evidence="9" type="ORF">RRG08_022140</name>
</gene>
<keyword evidence="3" id="KW-0328">Glycosyltransferase</keyword>
<evidence type="ECO:0000256" key="3">
    <source>
        <dbReference type="ARBA" id="ARBA00022676"/>
    </source>
</evidence>
<name>A0AAE0Y035_9GAST</name>
<keyword evidence="3" id="KW-0808">Transferase</keyword>
<evidence type="ECO:0000256" key="2">
    <source>
        <dbReference type="ARBA" id="ARBA00012543"/>
    </source>
</evidence>
<keyword evidence="4 8" id="KW-0812">Transmembrane</keyword>
<feature type="transmembrane region" description="Helical" evidence="8">
    <location>
        <begin position="229"/>
        <end position="247"/>
    </location>
</feature>
<feature type="transmembrane region" description="Helical" evidence="8">
    <location>
        <begin position="343"/>
        <end position="362"/>
    </location>
</feature>
<feature type="transmembrane region" description="Helical" evidence="8">
    <location>
        <begin position="165"/>
        <end position="185"/>
    </location>
</feature>
<evidence type="ECO:0000313" key="9">
    <source>
        <dbReference type="EMBL" id="KAK3728089.1"/>
    </source>
</evidence>
<dbReference type="PANTHER" id="PTHR22914:SF41">
    <property type="entry name" value="CHITIN SYNTHASE 7"/>
    <property type="match status" value="1"/>
</dbReference>
<feature type="transmembrane region" description="Helical" evidence="8">
    <location>
        <begin position="276"/>
        <end position="301"/>
    </location>
</feature>
<dbReference type="Pfam" id="PF03142">
    <property type="entry name" value="Chitin_synth_2"/>
    <property type="match status" value="1"/>
</dbReference>
<dbReference type="GO" id="GO:0071944">
    <property type="term" value="C:cell periphery"/>
    <property type="evidence" value="ECO:0007669"/>
    <property type="project" value="TreeGrafter"/>
</dbReference>
<sequence length="1284" mass="143140">MGTLEKTLLTICLFFTVFGLMTLQKISLVVCLRMVLHPTVLIEQGYAVLSVFLVSPYLFSVALVIWNTPFLRKAKKGALPPLRCVALGIFSAAVEGACIVAFTTRVMAVLPVFVSLPATQGVLGISSLMAALKESKKRPRDSSQPIDAAGQVPHIAPSVVGGAKIMASVLCVMIYPAVACFLYILDLADSSTSLCLAFVPTLLGLIWTKDLQSYILRPSEQVSLFHERFRLFYWIVKIGALIFFILVEMYTRSETSDSRGTLNVLLDGFSIFNDTYVMWPLVIHFLTSILVYGGVYTSLALREPLFGITLPSLLSMVLSIMICVIQAPGLFSLDETTHFGPFPLYLICASFLAWAWAWPYILNSSSLLTKPQHLLTPYKVLFTDYGWNPVFADQTLLIGFDCSKEPSDSNAGKRVKTRIYICTTMYREADYEMERLLLSLSQLSADPLLQDVYFESNVFMDNGCRGDTLTEFALQFVSLLDTKIGVSMDKCRCWSTPYGIQISCKMAGGLWLFLHLKDPQKVKAKKRWSQSMYINYVMKYRKTLWKGDSDNKTNSNVKVDSPPSATLKPASSTDGPQQFHLVTTAETGEIISNDLNYTLRRITNVGYPTYGAFSPSPTKSAEQTSSDDASSPNSESSSQSSCPDEDTKGHVNKGFHDDDLYLEQGDVTAVNLSVLTLNTALRTNCVPALPPGMESRFYQRLTPVTLPSQLYSNLGQVRHHVSHDVIKEAALEETVATSATEIDDRPEGADSDLVDDDHTFILATDADMAFHGEAVKELLELCGSDLRVGAACGRTHPVGKRSGPIVWHQVFEYAKDFWMIKNAQNIIGSVSCCPGCFSLYRASAIRDVMDKYSTPTRSPWTVYVKDTGEDRWMATLMMINGWRMRYSPFADNSTYCPDTFEEYYKQRRRWILSDMANAVLAVQNILRLIRNNECFSLIYVVYLVNMFLNTVITPGTAVVMITAGLELVFDIPYMYTTLPLASVVYLFAILCTCTKQSTQVRLINILTLFMGGLFSSVALYGCYKITSMMVEEAKAGDFHFQQHYMILLLALSLVYASLMHPKESYQIVYGFAYLFIFPAMHVLLPLYSIANIIDQSWGTRDGNKAKIPKLSCLPNLKRFVKLRKRTKMVVKNEDSEAELQSAVSARLTDMRDCGERAIQEHKFWADLAATLIGVGVNTGLEKAALAQGLRTLRNRTLATFLGLNALWLAMLSYFYLGADSPLARLNIYGVMSGALYGFTLAIQLVGLTAGRLEQVLGKVARRICRGGGDNHVPVWVSRRESREE</sequence>
<comment type="subcellular location">
    <subcellularLocation>
        <location evidence="1">Membrane</location>
        <topology evidence="1">Multi-pass membrane protein</topology>
    </subcellularLocation>
</comment>
<evidence type="ECO:0000256" key="1">
    <source>
        <dbReference type="ARBA" id="ARBA00004141"/>
    </source>
</evidence>